<accession>A0A3B1DTJ3</accession>
<protein>
    <recommendedName>
        <fullName evidence="10">UvrD-like helicase C-terminal domain-containing protein</fullName>
    </recommendedName>
</protein>
<organism evidence="11">
    <name type="scientific">hydrothermal vent metagenome</name>
    <dbReference type="NCBI Taxonomy" id="652676"/>
    <lineage>
        <taxon>unclassified sequences</taxon>
        <taxon>metagenomes</taxon>
        <taxon>ecological metagenomes</taxon>
    </lineage>
</organism>
<dbReference type="GO" id="GO:0000725">
    <property type="term" value="P:recombinational repair"/>
    <property type="evidence" value="ECO:0007669"/>
    <property type="project" value="TreeGrafter"/>
</dbReference>
<keyword evidence="9" id="KW-0234">DNA repair</keyword>
<keyword evidence="1" id="KW-0540">Nuclease</keyword>
<evidence type="ECO:0000256" key="4">
    <source>
        <dbReference type="ARBA" id="ARBA00022801"/>
    </source>
</evidence>
<dbReference type="GO" id="GO:0003677">
    <property type="term" value="F:DNA binding"/>
    <property type="evidence" value="ECO:0007669"/>
    <property type="project" value="UniProtKB-KW"/>
</dbReference>
<sequence>KTLALSENYRSQQPVLDVANAVIVRAASRFEPEKTIERAAGLREAPTAEGAGVEVVQLARDDEAGDAIAAMVRAEIAARPKEPMSRIAVIARTHGELDRIEAALDLDDIPVQRRKAKSVADDEGVQDLLAWIELLVNPSASWAVRRVLFRPPIGVASVQLAAWEREYAKGRRVAAASDSGTVPGGTALRAVRSYTDWLREHAPEHPGIDRFLSLRDELLDMAQHATASDLVWSIATRCDIAHADLLGGRDRARRIENLVRVVRFVRGIQHRLDAPGDLGAFWSYYHDLDDKERGFGTLGEERVEHDEEDDSEAADAVQLLSAHGAKGLEFDVAFVPRVNPSHGYPKTSGGGDRVHLPEGLVDRLGDARTPKERALAEERRVLYVAVTRAERRLVLLTKKTKTRSKSEHYAQELLFDEPELVVARELDAVLQAGQGRDELTREASPVIVRELRRRAAEEERRAARAQAAAALDTLDRGDADAGAIEQVAARLREAAERLAVAAAMDARGEKPAWATGAAALATAERLAAKLAEEQEAADGPMLSAMRPPIDISYSLINDYQRCPACFYVKRVLGLGEAETPELSLGQLVHQALEAHTLMWRDAEAEGRGVPGVEALVADGRRRFFAQLRAGGVGDGVTADELVAMLERAHEMMVANAAEILEIERRIAMPYEVDGIEHKLVAKLDRLDRLAAGVRIVDYKTGAASKAKLEPAKKDLQLGMYAMAIRSQMPEVGGTAEYWMLRTGQRGVIDLDAIDEAKVRAEIDKAVRGMVAGEYPPKSGRTCSGLCAILDVTES</sequence>
<dbReference type="GO" id="GO:0004527">
    <property type="term" value="F:exonuclease activity"/>
    <property type="evidence" value="ECO:0007669"/>
    <property type="project" value="UniProtKB-KW"/>
</dbReference>
<evidence type="ECO:0000256" key="5">
    <source>
        <dbReference type="ARBA" id="ARBA00022806"/>
    </source>
</evidence>
<dbReference type="GO" id="GO:0043138">
    <property type="term" value="F:3'-5' DNA helicase activity"/>
    <property type="evidence" value="ECO:0007669"/>
    <property type="project" value="TreeGrafter"/>
</dbReference>
<dbReference type="Gene3D" id="1.10.486.10">
    <property type="entry name" value="PCRA, domain 4"/>
    <property type="match status" value="1"/>
</dbReference>
<evidence type="ECO:0000256" key="3">
    <source>
        <dbReference type="ARBA" id="ARBA00022763"/>
    </source>
</evidence>
<evidence type="ECO:0000259" key="10">
    <source>
        <dbReference type="PROSITE" id="PS51217"/>
    </source>
</evidence>
<evidence type="ECO:0000256" key="1">
    <source>
        <dbReference type="ARBA" id="ARBA00022722"/>
    </source>
</evidence>
<feature type="non-terminal residue" evidence="11">
    <location>
        <position position="1"/>
    </location>
</feature>
<keyword evidence="5" id="KW-0347">Helicase</keyword>
<reference evidence="11" key="1">
    <citation type="submission" date="2018-06" db="EMBL/GenBank/DDBJ databases">
        <authorList>
            <person name="Zhirakovskaya E."/>
        </authorList>
    </citation>
    <scope>NUCLEOTIDE SEQUENCE</scope>
</reference>
<feature type="domain" description="UvrD-like helicase C-terminal" evidence="10">
    <location>
        <begin position="13"/>
        <end position="327"/>
    </location>
</feature>
<dbReference type="InterPro" id="IPR000212">
    <property type="entry name" value="DNA_helicase_UvrD/REP"/>
</dbReference>
<dbReference type="AlphaFoldDB" id="A0A3B1DTJ3"/>
<dbReference type="PROSITE" id="PS51217">
    <property type="entry name" value="UVRD_HELICASE_CTER"/>
    <property type="match status" value="1"/>
</dbReference>
<keyword evidence="6" id="KW-0269">Exonuclease</keyword>
<dbReference type="Pfam" id="PF12705">
    <property type="entry name" value="PDDEXK_1"/>
    <property type="match status" value="1"/>
</dbReference>
<evidence type="ECO:0000256" key="2">
    <source>
        <dbReference type="ARBA" id="ARBA00022741"/>
    </source>
</evidence>
<keyword evidence="8" id="KW-0238">DNA-binding</keyword>
<dbReference type="EMBL" id="UOGK01000344">
    <property type="protein sequence ID" value="VAX40163.1"/>
    <property type="molecule type" value="Genomic_DNA"/>
</dbReference>
<dbReference type="Gene3D" id="3.90.320.10">
    <property type="match status" value="1"/>
</dbReference>
<evidence type="ECO:0000256" key="9">
    <source>
        <dbReference type="ARBA" id="ARBA00023204"/>
    </source>
</evidence>
<keyword evidence="7" id="KW-0067">ATP-binding</keyword>
<keyword evidence="2" id="KW-0547">Nucleotide-binding</keyword>
<dbReference type="PANTHER" id="PTHR11070">
    <property type="entry name" value="UVRD / RECB / PCRA DNA HELICASE FAMILY MEMBER"/>
    <property type="match status" value="1"/>
</dbReference>
<dbReference type="InterPro" id="IPR014017">
    <property type="entry name" value="DNA_helicase_UvrD-like_C"/>
</dbReference>
<keyword evidence="4" id="KW-0378">Hydrolase</keyword>
<dbReference type="PANTHER" id="PTHR11070:SF2">
    <property type="entry name" value="ATP-DEPENDENT DNA HELICASE SRS2"/>
    <property type="match status" value="1"/>
</dbReference>
<dbReference type="Gene3D" id="3.40.50.300">
    <property type="entry name" value="P-loop containing nucleotide triphosphate hydrolases"/>
    <property type="match status" value="1"/>
</dbReference>
<gene>
    <name evidence="11" type="ORF">MNBD_PLANCTO03-711</name>
</gene>
<evidence type="ECO:0000256" key="6">
    <source>
        <dbReference type="ARBA" id="ARBA00022839"/>
    </source>
</evidence>
<name>A0A3B1DTJ3_9ZZZZ</name>
<dbReference type="SUPFAM" id="SSF52540">
    <property type="entry name" value="P-loop containing nucleoside triphosphate hydrolases"/>
    <property type="match status" value="1"/>
</dbReference>
<proteinExistence type="predicted"/>
<dbReference type="InterPro" id="IPR038726">
    <property type="entry name" value="PDDEXK_AddAB-type"/>
</dbReference>
<dbReference type="GO" id="GO:0005524">
    <property type="term" value="F:ATP binding"/>
    <property type="evidence" value="ECO:0007669"/>
    <property type="project" value="UniProtKB-KW"/>
</dbReference>
<dbReference type="InterPro" id="IPR027417">
    <property type="entry name" value="P-loop_NTPase"/>
</dbReference>
<dbReference type="Pfam" id="PF13361">
    <property type="entry name" value="UvrD_C"/>
    <property type="match status" value="2"/>
</dbReference>
<evidence type="ECO:0000313" key="11">
    <source>
        <dbReference type="EMBL" id="VAX40163.1"/>
    </source>
</evidence>
<evidence type="ECO:0000256" key="8">
    <source>
        <dbReference type="ARBA" id="ARBA00023125"/>
    </source>
</evidence>
<dbReference type="InterPro" id="IPR011604">
    <property type="entry name" value="PDDEXK-like_dom_sf"/>
</dbReference>
<keyword evidence="3" id="KW-0227">DNA damage</keyword>
<evidence type="ECO:0000256" key="7">
    <source>
        <dbReference type="ARBA" id="ARBA00022840"/>
    </source>
</evidence>